<sequence>MQFATARYSASALERDAVGCRLEDQETRVLTKKHAEARGIDLPSSSPIPSTFLPAQLMPLHRAATLVAEKDGILRQVGAQASDLNALAGDSFGRLLAGTLKKLPPSCPVADVMADDEHDCDSNSAAVSAVADANSFPCCSSPCAVVTWRRCVKKNMDGEKRGGHGDEERATGLGQVEAEDQTAALREALGAAQDTVAVLQDEAEEEQAPRRGQRRQRGHGHDAPPGNIEPDPEEVDLVFDVSPSFAEVVAQVRVELNWNEPNDGVELEGRHNVGFGMHTRWKIMRINSEQRWSIYKETVAGSQDKALELFATKTVEARIELDLNRHQVANKLQINLDAIKRQANKLLANKLQANRVKLLQAKRVNLLEANKLQVHKPNGNNLVQANKLQAHKPNANKLQAHKPNANKPQAHKPNENKLLRNKLRGNKPQGINHNGDKLQGNKGFT</sequence>
<evidence type="ECO:0000313" key="4">
    <source>
        <dbReference type="Proteomes" id="UP001231189"/>
    </source>
</evidence>
<feature type="region of interest" description="Disordered" evidence="2">
    <location>
        <begin position="201"/>
        <end position="233"/>
    </location>
</feature>
<dbReference type="EMBL" id="JAUUTY010000005">
    <property type="protein sequence ID" value="KAK1626087.1"/>
    <property type="molecule type" value="Genomic_DNA"/>
</dbReference>
<keyword evidence="4" id="KW-1185">Reference proteome</keyword>
<reference evidence="3" key="1">
    <citation type="submission" date="2023-07" db="EMBL/GenBank/DDBJ databases">
        <title>A chromosome-level genome assembly of Lolium multiflorum.</title>
        <authorList>
            <person name="Chen Y."/>
            <person name="Copetti D."/>
            <person name="Kolliker R."/>
            <person name="Studer B."/>
        </authorList>
    </citation>
    <scope>NUCLEOTIDE SEQUENCE</scope>
    <source>
        <strain evidence="3">02402/16</strain>
        <tissue evidence="3">Leaf</tissue>
    </source>
</reference>
<proteinExistence type="predicted"/>
<keyword evidence="1" id="KW-0175">Coiled coil</keyword>
<organism evidence="3 4">
    <name type="scientific">Lolium multiflorum</name>
    <name type="common">Italian ryegrass</name>
    <name type="synonym">Lolium perenne subsp. multiflorum</name>
    <dbReference type="NCBI Taxonomy" id="4521"/>
    <lineage>
        <taxon>Eukaryota</taxon>
        <taxon>Viridiplantae</taxon>
        <taxon>Streptophyta</taxon>
        <taxon>Embryophyta</taxon>
        <taxon>Tracheophyta</taxon>
        <taxon>Spermatophyta</taxon>
        <taxon>Magnoliopsida</taxon>
        <taxon>Liliopsida</taxon>
        <taxon>Poales</taxon>
        <taxon>Poaceae</taxon>
        <taxon>BOP clade</taxon>
        <taxon>Pooideae</taxon>
        <taxon>Poodae</taxon>
        <taxon>Poeae</taxon>
        <taxon>Poeae Chloroplast Group 2 (Poeae type)</taxon>
        <taxon>Loliodinae</taxon>
        <taxon>Loliinae</taxon>
        <taxon>Lolium</taxon>
    </lineage>
</organism>
<comment type="caution">
    <text evidence="3">The sequence shown here is derived from an EMBL/GenBank/DDBJ whole genome shotgun (WGS) entry which is preliminary data.</text>
</comment>
<accession>A0AAD8VWC1</accession>
<name>A0AAD8VWC1_LOLMU</name>
<evidence type="ECO:0000313" key="3">
    <source>
        <dbReference type="EMBL" id="KAK1626087.1"/>
    </source>
</evidence>
<evidence type="ECO:0000256" key="2">
    <source>
        <dbReference type="SAM" id="MobiDB-lite"/>
    </source>
</evidence>
<dbReference type="AlphaFoldDB" id="A0AAD8VWC1"/>
<evidence type="ECO:0000256" key="1">
    <source>
        <dbReference type="SAM" id="Coils"/>
    </source>
</evidence>
<dbReference type="Proteomes" id="UP001231189">
    <property type="component" value="Unassembled WGS sequence"/>
</dbReference>
<gene>
    <name evidence="3" type="ORF">QYE76_000402</name>
</gene>
<feature type="coiled-coil region" evidence="1">
    <location>
        <begin position="329"/>
        <end position="356"/>
    </location>
</feature>
<protein>
    <submittedName>
        <fullName evidence="3">Uncharacterized protein</fullName>
    </submittedName>
</protein>
<feature type="region of interest" description="Disordered" evidence="2">
    <location>
        <begin position="424"/>
        <end position="445"/>
    </location>
</feature>